<dbReference type="GO" id="GO:0046872">
    <property type="term" value="F:metal ion binding"/>
    <property type="evidence" value="ECO:0007669"/>
    <property type="project" value="UniProtKB-KW"/>
</dbReference>
<keyword evidence="12" id="KW-0539">Nucleus</keyword>
<dbReference type="PANTHER" id="PTHR12849">
    <property type="entry name" value="RNA LARIAT DEBRANCHING ENZYME"/>
    <property type="match status" value="1"/>
</dbReference>
<dbReference type="InterPro" id="IPR029052">
    <property type="entry name" value="Metallo-depent_PP-like"/>
</dbReference>
<dbReference type="SMART" id="SM01124">
    <property type="entry name" value="DBR1"/>
    <property type="match status" value="1"/>
</dbReference>
<dbReference type="Gene3D" id="3.60.21.10">
    <property type="match status" value="1"/>
</dbReference>
<sequence length="408" mass="46357">MASINVAVTGCGHGELDAFYRMCEVFARNGKKIDLLIITGDFQAMRNQQDLGCMKCPEKYMFMKDFYNYYSGERTAPVLTIYIGGNHEATNYHRELHFGGWVAPNIYYLGVSNVIRYKGLRIGGLSGIFKSLDYEKGYCESIPYAPHSADTITAFHYRHLEILKLLAYPSPLDIMISHDWPSRMYQYGDTAALLRRKPHFQEDIDAQCLGSQPLMQVLDELKPSYWFASHLHVKFPAIYPHPKSDAAGAVERETRFLALDKCLRGREFMQVVTVPIDASFAEDNELYYDPFWLAIVKEAQRFLSPSANRVLLPAKLEVSEATMESVKELVEREGGSLERGLAIKKNFVPIAPAYYGKRTDRFDGSVAESRGNNQTDVFLQMLQLPHSVTIPYEEEVEKDPNALDLDAI</sequence>
<dbReference type="STRING" id="478820.A0A196S9Y7"/>
<dbReference type="InterPro" id="IPR007708">
    <property type="entry name" value="DBR1_C"/>
</dbReference>
<dbReference type="Pfam" id="PF00149">
    <property type="entry name" value="Metallophos"/>
    <property type="match status" value="1"/>
</dbReference>
<comment type="caution">
    <text evidence="14">The sequence shown here is derived from an EMBL/GenBank/DDBJ whole genome shotgun (WGS) entry which is preliminary data.</text>
</comment>
<evidence type="ECO:0000256" key="4">
    <source>
        <dbReference type="ARBA" id="ARBA00004123"/>
    </source>
</evidence>
<dbReference type="AlphaFoldDB" id="A0A196S9Y7"/>
<dbReference type="Pfam" id="PF05011">
    <property type="entry name" value="DBR1"/>
    <property type="match status" value="1"/>
</dbReference>
<dbReference type="InterPro" id="IPR004843">
    <property type="entry name" value="Calcineurin-like_PHP"/>
</dbReference>
<keyword evidence="6" id="KW-0507">mRNA processing</keyword>
<comment type="cofactor">
    <cofactor evidence="2">
        <name>Zn(2+)</name>
        <dbReference type="ChEBI" id="CHEBI:29105"/>
    </cofactor>
</comment>
<evidence type="ECO:0000313" key="14">
    <source>
        <dbReference type="EMBL" id="OAO13838.1"/>
    </source>
</evidence>
<evidence type="ECO:0000256" key="6">
    <source>
        <dbReference type="ARBA" id="ARBA00022664"/>
    </source>
</evidence>
<dbReference type="OrthoDB" id="407609at2759"/>
<keyword evidence="15" id="KW-1185">Reference proteome</keyword>
<comment type="subcellular location">
    <subcellularLocation>
        <location evidence="4">Nucleus</location>
    </subcellularLocation>
</comment>
<keyword evidence="7" id="KW-0479">Metal-binding</keyword>
<evidence type="ECO:0000313" key="15">
    <source>
        <dbReference type="Proteomes" id="UP000078348"/>
    </source>
</evidence>
<dbReference type="InterPro" id="IPR041816">
    <property type="entry name" value="Dbr1_N"/>
</dbReference>
<keyword evidence="8" id="KW-0378">Hydrolase</keyword>
<reference evidence="14 15" key="1">
    <citation type="submission" date="2016-05" db="EMBL/GenBank/DDBJ databases">
        <title>Nuclear genome of Blastocystis sp. subtype 1 NandII.</title>
        <authorList>
            <person name="Gentekaki E."/>
            <person name="Curtis B."/>
            <person name="Stairs C."/>
            <person name="Eme L."/>
            <person name="Herman E."/>
            <person name="Klimes V."/>
            <person name="Arias M.C."/>
            <person name="Elias M."/>
            <person name="Hilliou F."/>
            <person name="Klute M."/>
            <person name="Malik S.-B."/>
            <person name="Pightling A."/>
            <person name="Rachubinski R."/>
            <person name="Salas D."/>
            <person name="Schlacht A."/>
            <person name="Suga H."/>
            <person name="Archibald J."/>
            <person name="Ball S.G."/>
            <person name="Clark G."/>
            <person name="Dacks J."/>
            <person name="Van Der Giezen M."/>
            <person name="Tsaousis A."/>
            <person name="Roger A."/>
        </authorList>
    </citation>
    <scope>NUCLEOTIDE SEQUENCE [LARGE SCALE GENOMIC DNA]</scope>
    <source>
        <strain evidence="15">ATCC 50177 / NandII</strain>
    </source>
</reference>
<dbReference type="CDD" id="cd00844">
    <property type="entry name" value="MPP_Dbr1_N"/>
    <property type="match status" value="1"/>
</dbReference>
<evidence type="ECO:0000256" key="7">
    <source>
        <dbReference type="ARBA" id="ARBA00022723"/>
    </source>
</evidence>
<evidence type="ECO:0000256" key="11">
    <source>
        <dbReference type="ARBA" id="ARBA00023211"/>
    </source>
</evidence>
<dbReference type="GO" id="GO:0008419">
    <property type="term" value="F:RNA lariat debranching enzyme activity"/>
    <property type="evidence" value="ECO:0007669"/>
    <property type="project" value="UniProtKB-ARBA"/>
</dbReference>
<accession>A0A196S9Y7</accession>
<dbReference type="GO" id="GO:0005634">
    <property type="term" value="C:nucleus"/>
    <property type="evidence" value="ECO:0007669"/>
    <property type="project" value="UniProtKB-SubCell"/>
</dbReference>
<comment type="similarity">
    <text evidence="5">Belongs to the lariat debranching enzyme family.</text>
</comment>
<dbReference type="EMBL" id="LXWW01000320">
    <property type="protein sequence ID" value="OAO13838.1"/>
    <property type="molecule type" value="Genomic_DNA"/>
</dbReference>
<evidence type="ECO:0000256" key="2">
    <source>
        <dbReference type="ARBA" id="ARBA00001947"/>
    </source>
</evidence>
<evidence type="ECO:0000256" key="1">
    <source>
        <dbReference type="ARBA" id="ARBA00001936"/>
    </source>
</evidence>
<keyword evidence="10" id="KW-0408">Iron</keyword>
<organism evidence="14 15">
    <name type="scientific">Blastocystis sp. subtype 1 (strain ATCC 50177 / NandII)</name>
    <dbReference type="NCBI Taxonomy" id="478820"/>
    <lineage>
        <taxon>Eukaryota</taxon>
        <taxon>Sar</taxon>
        <taxon>Stramenopiles</taxon>
        <taxon>Bigyra</taxon>
        <taxon>Opalozoa</taxon>
        <taxon>Opalinata</taxon>
        <taxon>Blastocystidae</taxon>
        <taxon>Blastocystis</taxon>
    </lineage>
</organism>
<comment type="cofactor">
    <cofactor evidence="3">
        <name>Fe(2+)</name>
        <dbReference type="ChEBI" id="CHEBI:29033"/>
    </cofactor>
</comment>
<comment type="cofactor">
    <cofactor evidence="1">
        <name>Mn(2+)</name>
        <dbReference type="ChEBI" id="CHEBI:29035"/>
    </cofactor>
</comment>
<proteinExistence type="inferred from homology"/>
<evidence type="ECO:0000256" key="3">
    <source>
        <dbReference type="ARBA" id="ARBA00001954"/>
    </source>
</evidence>
<evidence type="ECO:0000259" key="13">
    <source>
        <dbReference type="SMART" id="SM01124"/>
    </source>
</evidence>
<gene>
    <name evidence="14" type="ORF">AV274_4513</name>
</gene>
<dbReference type="GO" id="GO:0000398">
    <property type="term" value="P:mRNA splicing, via spliceosome"/>
    <property type="evidence" value="ECO:0007669"/>
    <property type="project" value="TreeGrafter"/>
</dbReference>
<evidence type="ECO:0000256" key="10">
    <source>
        <dbReference type="ARBA" id="ARBA00023004"/>
    </source>
</evidence>
<evidence type="ECO:0000256" key="5">
    <source>
        <dbReference type="ARBA" id="ARBA00006045"/>
    </source>
</evidence>
<evidence type="ECO:0000256" key="9">
    <source>
        <dbReference type="ARBA" id="ARBA00022833"/>
    </source>
</evidence>
<dbReference type="PANTHER" id="PTHR12849:SF0">
    <property type="entry name" value="LARIAT DEBRANCHING ENZYME"/>
    <property type="match status" value="1"/>
</dbReference>
<name>A0A196S9Y7_BLAHN</name>
<evidence type="ECO:0000256" key="8">
    <source>
        <dbReference type="ARBA" id="ARBA00022801"/>
    </source>
</evidence>
<dbReference type="SUPFAM" id="SSF56300">
    <property type="entry name" value="Metallo-dependent phosphatases"/>
    <property type="match status" value="1"/>
</dbReference>
<protein>
    <submittedName>
        <fullName evidence="14">Lariat debranching enzyme-like protein</fullName>
    </submittedName>
</protein>
<evidence type="ECO:0000256" key="12">
    <source>
        <dbReference type="ARBA" id="ARBA00023242"/>
    </source>
</evidence>
<keyword evidence="11" id="KW-0464">Manganese</keyword>
<dbReference type="Proteomes" id="UP000078348">
    <property type="component" value="Unassembled WGS sequence"/>
</dbReference>
<feature type="domain" description="Lariat debranching enzyme C-terminal" evidence="13">
    <location>
        <begin position="239"/>
        <end position="388"/>
    </location>
</feature>
<keyword evidence="9" id="KW-0862">Zinc</keyword>